<feature type="domain" description="Protein kinase" evidence="1">
    <location>
        <begin position="30"/>
        <end position="342"/>
    </location>
</feature>
<sequence length="369" mass="41461">MLQHTQKLNPAKQLSGQTLNGKWLVGKQILVGVQAGGNGTGGHFSVSYEVENTETKNKAFLKAFDFHETLRRSVDDEKNVMAELAALTANYQFENKLNDICLSKRFRKIVKVLDRGQIVLNNEITDIVPFLIMELADSGDIRKYVEVSQEITLIAKLEYLKDVATGLKQLHSAKISHQDLKPSNIMIFSDAGAKIGDLGRASLQGQPHWHDSIDIAGDIGYAPPEQLYGYVPQEWIDRREKCDLYQLGSIVSFLFLGVTINGLLKGKMPLDIAPAQWGGKGDSYMQSLHHLEHAFNESLTHFDDIKPEWLGERLKNIVIKCSHPSYEKRGMIKTLGMKQPVLGLDRLISEFDYLTKQVQIKSRINTVVS</sequence>
<dbReference type="InterPro" id="IPR000719">
    <property type="entry name" value="Prot_kinase_dom"/>
</dbReference>
<proteinExistence type="predicted"/>
<keyword evidence="2" id="KW-0808">Transferase</keyword>
<dbReference type="SMART" id="SM00220">
    <property type="entry name" value="S_TKc"/>
    <property type="match status" value="1"/>
</dbReference>
<dbReference type="Proteomes" id="UP000028630">
    <property type="component" value="Unassembled WGS sequence"/>
</dbReference>
<evidence type="ECO:0000313" key="3">
    <source>
        <dbReference type="Proteomes" id="UP000028630"/>
    </source>
</evidence>
<dbReference type="SUPFAM" id="SSF56112">
    <property type="entry name" value="Protein kinase-like (PK-like)"/>
    <property type="match status" value="1"/>
</dbReference>
<dbReference type="PROSITE" id="PS50011">
    <property type="entry name" value="PROTEIN_KINASE_DOM"/>
    <property type="match status" value="1"/>
</dbReference>
<evidence type="ECO:0000259" key="1">
    <source>
        <dbReference type="PROSITE" id="PS50011"/>
    </source>
</evidence>
<evidence type="ECO:0000313" key="2">
    <source>
        <dbReference type="EMBL" id="KFB98906.1"/>
    </source>
</evidence>
<gene>
    <name evidence="2" type="ORF">GTGU_04358</name>
</gene>
<organism evidence="2 3">
    <name type="scientific">Trabulsiella guamensis ATCC 49490</name>
    <dbReference type="NCBI Taxonomy" id="1005994"/>
    <lineage>
        <taxon>Bacteria</taxon>
        <taxon>Pseudomonadati</taxon>
        <taxon>Pseudomonadota</taxon>
        <taxon>Gammaproteobacteria</taxon>
        <taxon>Enterobacterales</taxon>
        <taxon>Enterobacteriaceae</taxon>
        <taxon>Trabulsiella</taxon>
    </lineage>
</organism>
<name>A0A084ZN62_9ENTR</name>
<reference evidence="3" key="1">
    <citation type="submission" date="2014-05" db="EMBL/GenBank/DDBJ databases">
        <title>ATOL: Assembling a taxonomically balanced genome-scale reconstruction of the evolutionary history of the Enterobacteriaceae.</title>
        <authorList>
            <person name="Plunkett G. III"/>
            <person name="Neeno-Eckwall E.C."/>
            <person name="Glasner J.D."/>
            <person name="Perna N.T."/>
        </authorList>
    </citation>
    <scope>NUCLEOTIDE SEQUENCE [LARGE SCALE GENOMIC DNA]</scope>
    <source>
        <strain evidence="3">ATCC 49490</strain>
    </source>
</reference>
<dbReference type="GO" id="GO:0005737">
    <property type="term" value="C:cytoplasm"/>
    <property type="evidence" value="ECO:0007669"/>
    <property type="project" value="TreeGrafter"/>
</dbReference>
<dbReference type="GO" id="GO:0005524">
    <property type="term" value="F:ATP binding"/>
    <property type="evidence" value="ECO:0007669"/>
    <property type="project" value="InterPro"/>
</dbReference>
<protein>
    <submittedName>
        <fullName evidence="2">Serine/threonine protein kinase</fullName>
        <ecNumber evidence="2">2.7.-.-</ecNumber>
    </submittedName>
</protein>
<keyword evidence="2" id="KW-0723">Serine/threonine-protein kinase</keyword>
<dbReference type="EMBL" id="JMTB01000119">
    <property type="protein sequence ID" value="KFB98906.1"/>
    <property type="molecule type" value="Genomic_DNA"/>
</dbReference>
<dbReference type="Gene3D" id="1.10.510.10">
    <property type="entry name" value="Transferase(Phosphotransferase) domain 1"/>
    <property type="match status" value="1"/>
</dbReference>
<dbReference type="eggNOG" id="COG0515">
    <property type="taxonomic scope" value="Bacteria"/>
</dbReference>
<comment type="caution">
    <text evidence="2">The sequence shown here is derived from an EMBL/GenBank/DDBJ whole genome shotgun (WGS) entry which is preliminary data.</text>
</comment>
<dbReference type="PANTHER" id="PTHR44167:SF18">
    <property type="entry name" value="PROTEIN KINASE DOMAIN-CONTAINING PROTEIN"/>
    <property type="match status" value="1"/>
</dbReference>
<keyword evidence="2" id="KW-0418">Kinase</keyword>
<dbReference type="RefSeq" id="WP_038162354.1">
    <property type="nucleotide sequence ID" value="NZ_JMTB01000119.1"/>
</dbReference>
<dbReference type="InterPro" id="IPR008271">
    <property type="entry name" value="Ser/Thr_kinase_AS"/>
</dbReference>
<dbReference type="PROSITE" id="PS00108">
    <property type="entry name" value="PROTEIN_KINASE_ST"/>
    <property type="match status" value="1"/>
</dbReference>
<dbReference type="InterPro" id="IPR011009">
    <property type="entry name" value="Kinase-like_dom_sf"/>
</dbReference>
<dbReference type="AlphaFoldDB" id="A0A084ZN62"/>
<accession>A0A084ZN62</accession>
<dbReference type="Pfam" id="PF00069">
    <property type="entry name" value="Pkinase"/>
    <property type="match status" value="1"/>
</dbReference>
<keyword evidence="3" id="KW-1185">Reference proteome</keyword>
<dbReference type="EC" id="2.7.-.-" evidence="2"/>
<dbReference type="GO" id="GO:0004674">
    <property type="term" value="F:protein serine/threonine kinase activity"/>
    <property type="evidence" value="ECO:0007669"/>
    <property type="project" value="UniProtKB-KW"/>
</dbReference>
<dbReference type="PANTHER" id="PTHR44167">
    <property type="entry name" value="OVARIAN-SPECIFIC SERINE/THREONINE-PROTEIN KINASE LOK-RELATED"/>
    <property type="match status" value="1"/>
</dbReference>